<evidence type="ECO:0000313" key="3">
    <source>
        <dbReference type="Proteomes" id="UP000229901"/>
    </source>
</evidence>
<dbReference type="NCBIfam" id="TIGR01439">
    <property type="entry name" value="lp_hng_hel_AbrB"/>
    <property type="match status" value="1"/>
</dbReference>
<protein>
    <submittedName>
        <fullName evidence="2">AbrB family transcriptional regulator</fullName>
    </submittedName>
</protein>
<dbReference type="Pfam" id="PF04014">
    <property type="entry name" value="MazE_antitoxin"/>
    <property type="match status" value="1"/>
</dbReference>
<accession>A0A2H0V551</accession>
<dbReference type="Gene3D" id="2.10.260.10">
    <property type="match status" value="1"/>
</dbReference>
<dbReference type="AlphaFoldDB" id="A0A2H0V551"/>
<evidence type="ECO:0000259" key="1">
    <source>
        <dbReference type="SMART" id="SM00966"/>
    </source>
</evidence>
<dbReference type="SUPFAM" id="SSF89447">
    <property type="entry name" value="AbrB/MazE/MraZ-like"/>
    <property type="match status" value="1"/>
</dbReference>
<dbReference type="InterPro" id="IPR037914">
    <property type="entry name" value="SpoVT-AbrB_sf"/>
</dbReference>
<gene>
    <name evidence="2" type="ORF">COT97_02675</name>
</gene>
<organism evidence="2 3">
    <name type="scientific">Candidatus Falkowbacteria bacterium CG10_big_fil_rev_8_21_14_0_10_39_11</name>
    <dbReference type="NCBI Taxonomy" id="1974565"/>
    <lineage>
        <taxon>Bacteria</taxon>
        <taxon>Candidatus Falkowiibacteriota</taxon>
    </lineage>
</organism>
<sequence>MKKNTDKQFFGTATIGEKGQIVIPSAARKKMKLNKGDQLLVFGPHDEMIALVKLSEIENIITGLSEKLNSISDSIKKKKK</sequence>
<name>A0A2H0V551_9BACT</name>
<dbReference type="Proteomes" id="UP000229901">
    <property type="component" value="Unassembled WGS sequence"/>
</dbReference>
<dbReference type="SMART" id="SM00966">
    <property type="entry name" value="SpoVT_AbrB"/>
    <property type="match status" value="1"/>
</dbReference>
<evidence type="ECO:0000313" key="2">
    <source>
        <dbReference type="EMBL" id="PIR94185.1"/>
    </source>
</evidence>
<comment type="caution">
    <text evidence="2">The sequence shown here is derived from an EMBL/GenBank/DDBJ whole genome shotgun (WGS) entry which is preliminary data.</text>
</comment>
<dbReference type="EMBL" id="PFAP01000015">
    <property type="protein sequence ID" value="PIR94185.1"/>
    <property type="molecule type" value="Genomic_DNA"/>
</dbReference>
<dbReference type="InterPro" id="IPR007159">
    <property type="entry name" value="SpoVT-AbrB_dom"/>
</dbReference>
<proteinExistence type="predicted"/>
<reference evidence="3" key="1">
    <citation type="submission" date="2017-09" db="EMBL/GenBank/DDBJ databases">
        <title>Depth-based differentiation of microbial function through sediment-hosted aquifers and enrichment of novel symbionts in the deep terrestrial subsurface.</title>
        <authorList>
            <person name="Probst A.J."/>
            <person name="Ladd B."/>
            <person name="Jarett J.K."/>
            <person name="Geller-Mcgrath D.E."/>
            <person name="Sieber C.M.K."/>
            <person name="Emerson J.B."/>
            <person name="Anantharaman K."/>
            <person name="Thomas B.C."/>
            <person name="Malmstrom R."/>
            <person name="Stieglmeier M."/>
            <person name="Klingl A."/>
            <person name="Woyke T."/>
            <person name="Ryan C.M."/>
            <person name="Banfield J.F."/>
        </authorList>
    </citation>
    <scope>NUCLEOTIDE SEQUENCE [LARGE SCALE GENOMIC DNA]</scope>
</reference>
<dbReference type="GO" id="GO:0003677">
    <property type="term" value="F:DNA binding"/>
    <property type="evidence" value="ECO:0007669"/>
    <property type="project" value="InterPro"/>
</dbReference>
<feature type="domain" description="SpoVT-AbrB" evidence="1">
    <location>
        <begin position="13"/>
        <end position="59"/>
    </location>
</feature>